<gene>
    <name evidence="4" type="ORF">VA596_01165</name>
</gene>
<dbReference type="PANTHER" id="PTHR32347">
    <property type="entry name" value="EFFLUX SYSTEM COMPONENT YKNX-RELATED"/>
    <property type="match status" value="1"/>
</dbReference>
<evidence type="ECO:0000256" key="3">
    <source>
        <dbReference type="SAM" id="Phobius"/>
    </source>
</evidence>
<keyword evidence="5" id="KW-1185">Reference proteome</keyword>
<evidence type="ECO:0000256" key="2">
    <source>
        <dbReference type="ARBA" id="ARBA00023054"/>
    </source>
</evidence>
<organism evidence="4 5">
    <name type="scientific">Amycolatopsis heterodermiae</name>
    <dbReference type="NCBI Taxonomy" id="3110235"/>
    <lineage>
        <taxon>Bacteria</taxon>
        <taxon>Bacillati</taxon>
        <taxon>Actinomycetota</taxon>
        <taxon>Actinomycetes</taxon>
        <taxon>Pseudonocardiales</taxon>
        <taxon>Pseudonocardiaceae</taxon>
        <taxon>Amycolatopsis</taxon>
    </lineage>
</organism>
<dbReference type="InterPro" id="IPR050465">
    <property type="entry name" value="UPF0194_transport"/>
</dbReference>
<dbReference type="SUPFAM" id="SSF47090">
    <property type="entry name" value="PGBD-like"/>
    <property type="match status" value="1"/>
</dbReference>
<name>A0ABU5QXH4_9PSEU</name>
<evidence type="ECO:0000256" key="1">
    <source>
        <dbReference type="ARBA" id="ARBA00004196"/>
    </source>
</evidence>
<keyword evidence="2" id="KW-0175">Coiled coil</keyword>
<dbReference type="Proteomes" id="UP001304298">
    <property type="component" value="Unassembled WGS sequence"/>
</dbReference>
<proteinExistence type="predicted"/>
<comment type="subcellular location">
    <subcellularLocation>
        <location evidence="1">Cell envelope</location>
    </subcellularLocation>
</comment>
<dbReference type="RefSeq" id="WP_323322662.1">
    <property type="nucleotide sequence ID" value="NZ_JAYFSI010000001.1"/>
</dbReference>
<dbReference type="Gene3D" id="2.40.420.20">
    <property type="match status" value="1"/>
</dbReference>
<evidence type="ECO:0000313" key="4">
    <source>
        <dbReference type="EMBL" id="MEA5358129.1"/>
    </source>
</evidence>
<keyword evidence="3" id="KW-0812">Transmembrane</keyword>
<feature type="transmembrane region" description="Helical" evidence="3">
    <location>
        <begin position="12"/>
        <end position="33"/>
    </location>
</feature>
<comment type="caution">
    <text evidence="4">The sequence shown here is derived from an EMBL/GenBank/DDBJ whole genome shotgun (WGS) entry which is preliminary data.</text>
</comment>
<reference evidence="4 5" key="1">
    <citation type="submission" date="2023-12" db="EMBL/GenBank/DDBJ databases">
        <title>Amycolatopsis sp. V23-08.</title>
        <authorList>
            <person name="Somphong A."/>
        </authorList>
    </citation>
    <scope>NUCLEOTIDE SEQUENCE [LARGE SCALE GENOMIC DNA]</scope>
    <source>
        <strain evidence="4 5">V23-08</strain>
    </source>
</reference>
<dbReference type="InterPro" id="IPR036365">
    <property type="entry name" value="PGBD-like_sf"/>
</dbReference>
<protein>
    <submittedName>
        <fullName evidence="4">HlyD family efflux transporter periplasmic adaptor subunit</fullName>
    </submittedName>
</protein>
<keyword evidence="3" id="KW-1133">Transmembrane helix</keyword>
<evidence type="ECO:0000313" key="5">
    <source>
        <dbReference type="Proteomes" id="UP001304298"/>
    </source>
</evidence>
<sequence length="347" mass="35599">MSTTRSGGRRRWVWLLVTAVVVVLLGATAFFVVEHGRGTAATAAPPPAVQTVAVRKTDLANTRSFTGTLGFGTPQPLKGTGAGTVTKLPALGDVAQRGKPLYSVDGHPVPVFFGDTPLFRKLDNPDLTGPDVTMVAANLAALGYQVGHPKTFTFAETLKKWQKKVGLDETGTLDVGQVAVLAGPVRVNSVTAQPGDPVAEPLLTVTSTTKVVVAPVDASDVAAIKTGAVVSVVRPDGQGVPAKVTSVSTDVAEGQGPPKVNVLVTPDDPQSVADLDSAAVQVRITTETHAGVLAVPVGALIALREGGYAVQLPDGTLKAVETGMFARDLVEIRGAGVAEGLKVVTTS</sequence>
<keyword evidence="3" id="KW-0472">Membrane</keyword>
<accession>A0ABU5QXH4</accession>
<dbReference type="EMBL" id="JAYFSI010000001">
    <property type="protein sequence ID" value="MEA5358129.1"/>
    <property type="molecule type" value="Genomic_DNA"/>
</dbReference>